<evidence type="ECO:0000313" key="10">
    <source>
        <dbReference type="Proteomes" id="UP001232445"/>
    </source>
</evidence>
<dbReference type="Proteomes" id="UP001232445">
    <property type="component" value="Unassembled WGS sequence"/>
</dbReference>
<evidence type="ECO:0000256" key="6">
    <source>
        <dbReference type="ARBA" id="ARBA00035104"/>
    </source>
</evidence>
<comment type="caution">
    <text evidence="9">The sequence shown here is derived from an EMBL/GenBank/DDBJ whole genome shotgun (WGS) entry which is preliminary data.</text>
</comment>
<comment type="similarity">
    <text evidence="1 8">Belongs to the bacterial ribosomal protein bS6 family.</text>
</comment>
<evidence type="ECO:0000256" key="8">
    <source>
        <dbReference type="HAMAP-Rule" id="MF_00360"/>
    </source>
</evidence>
<dbReference type="SUPFAM" id="SSF54995">
    <property type="entry name" value="Ribosomal protein S6"/>
    <property type="match status" value="1"/>
</dbReference>
<evidence type="ECO:0000313" key="9">
    <source>
        <dbReference type="EMBL" id="MDQ0339295.1"/>
    </source>
</evidence>
<evidence type="ECO:0000256" key="1">
    <source>
        <dbReference type="ARBA" id="ARBA00009512"/>
    </source>
</evidence>
<keyword evidence="10" id="KW-1185">Reference proteome</keyword>
<name>A0ABU0CSA5_9BACI</name>
<protein>
    <recommendedName>
        <fullName evidence="7 8">Small ribosomal subunit protein bS6</fullName>
    </recommendedName>
</protein>
<keyword evidence="5 8" id="KW-0687">Ribonucleoprotein</keyword>
<reference evidence="9 10" key="1">
    <citation type="submission" date="2023-07" db="EMBL/GenBank/DDBJ databases">
        <title>Genomic Encyclopedia of Type Strains, Phase IV (KMG-IV): sequencing the most valuable type-strain genomes for metagenomic binning, comparative biology and taxonomic classification.</title>
        <authorList>
            <person name="Goeker M."/>
        </authorList>
    </citation>
    <scope>NUCLEOTIDE SEQUENCE [LARGE SCALE GENOMIC DNA]</scope>
    <source>
        <strain evidence="9 10">DSM 17740</strain>
    </source>
</reference>
<dbReference type="InterPro" id="IPR020814">
    <property type="entry name" value="Ribosomal_S6_plastid/chlpt"/>
</dbReference>
<dbReference type="InterPro" id="IPR020815">
    <property type="entry name" value="Ribosomal_bS6_CS"/>
</dbReference>
<comment type="function">
    <text evidence="6 8">Binds together with bS18 to 16S ribosomal RNA.</text>
</comment>
<gene>
    <name evidence="8" type="primary">rpsF</name>
    <name evidence="9" type="ORF">J2S00_002082</name>
</gene>
<dbReference type="Pfam" id="PF01250">
    <property type="entry name" value="Ribosomal_S6"/>
    <property type="match status" value="1"/>
</dbReference>
<dbReference type="InterPro" id="IPR014717">
    <property type="entry name" value="Transl_elong_EF1B/ribsomal_bS6"/>
</dbReference>
<evidence type="ECO:0000256" key="3">
    <source>
        <dbReference type="ARBA" id="ARBA00022884"/>
    </source>
</evidence>
<dbReference type="NCBIfam" id="TIGR00166">
    <property type="entry name" value="S6"/>
    <property type="match status" value="1"/>
</dbReference>
<evidence type="ECO:0000256" key="2">
    <source>
        <dbReference type="ARBA" id="ARBA00022730"/>
    </source>
</evidence>
<keyword evidence="3 8" id="KW-0694">RNA-binding</keyword>
<accession>A0ABU0CSA5</accession>
<sequence length="95" mass="11198">MRAYELMYIVRPDIDEESTKAVIERFQNVIKDNGGEVEKVDEMGKRRLAYEINGYNDGYYVVVNFKSDVNLVSELERQLRLNDNVIRHLVVKEDE</sequence>
<dbReference type="PROSITE" id="PS01048">
    <property type="entry name" value="RIBOSOMAL_S6"/>
    <property type="match status" value="1"/>
</dbReference>
<dbReference type="PANTHER" id="PTHR21011:SF1">
    <property type="entry name" value="SMALL RIBOSOMAL SUBUNIT PROTEIN BS6M"/>
    <property type="match status" value="1"/>
</dbReference>
<evidence type="ECO:0000256" key="4">
    <source>
        <dbReference type="ARBA" id="ARBA00022980"/>
    </source>
</evidence>
<evidence type="ECO:0000256" key="7">
    <source>
        <dbReference type="ARBA" id="ARBA00035294"/>
    </source>
</evidence>
<dbReference type="PANTHER" id="PTHR21011">
    <property type="entry name" value="MITOCHONDRIAL 28S RIBOSOMAL PROTEIN S6"/>
    <property type="match status" value="1"/>
</dbReference>
<evidence type="ECO:0000256" key="5">
    <source>
        <dbReference type="ARBA" id="ARBA00023274"/>
    </source>
</evidence>
<dbReference type="GO" id="GO:0005840">
    <property type="term" value="C:ribosome"/>
    <property type="evidence" value="ECO:0007669"/>
    <property type="project" value="UniProtKB-KW"/>
</dbReference>
<dbReference type="HAMAP" id="MF_00360">
    <property type="entry name" value="Ribosomal_bS6"/>
    <property type="match status" value="1"/>
</dbReference>
<dbReference type="InterPro" id="IPR000529">
    <property type="entry name" value="Ribosomal_bS6"/>
</dbReference>
<organism evidence="9 10">
    <name type="scientific">Caldalkalibacillus uzonensis</name>
    <dbReference type="NCBI Taxonomy" id="353224"/>
    <lineage>
        <taxon>Bacteria</taxon>
        <taxon>Bacillati</taxon>
        <taxon>Bacillota</taxon>
        <taxon>Bacilli</taxon>
        <taxon>Bacillales</taxon>
        <taxon>Bacillaceae</taxon>
        <taxon>Caldalkalibacillus</taxon>
    </lineage>
</organism>
<dbReference type="CDD" id="cd00473">
    <property type="entry name" value="bS6"/>
    <property type="match status" value="1"/>
</dbReference>
<proteinExistence type="inferred from homology"/>
<keyword evidence="4 8" id="KW-0689">Ribosomal protein</keyword>
<keyword evidence="2 8" id="KW-0699">rRNA-binding</keyword>
<dbReference type="Gene3D" id="3.30.70.60">
    <property type="match status" value="1"/>
</dbReference>
<dbReference type="EMBL" id="JAUSUQ010000007">
    <property type="protein sequence ID" value="MDQ0339295.1"/>
    <property type="molecule type" value="Genomic_DNA"/>
</dbReference>
<dbReference type="InterPro" id="IPR035980">
    <property type="entry name" value="Ribosomal_bS6_sf"/>
</dbReference>
<dbReference type="RefSeq" id="WP_307339092.1">
    <property type="nucleotide sequence ID" value="NZ_JAUSUQ010000007.1"/>
</dbReference>